<protein>
    <submittedName>
        <fullName evidence="2">Uncharacterized protein</fullName>
    </submittedName>
</protein>
<gene>
    <name evidence="2" type="ORF">M378DRAFT_172829</name>
</gene>
<dbReference type="EMBL" id="KN818432">
    <property type="protein sequence ID" value="KIL56302.1"/>
    <property type="molecule type" value="Genomic_DNA"/>
</dbReference>
<keyword evidence="3" id="KW-1185">Reference proteome</keyword>
<accession>A0A0C2W584</accession>
<evidence type="ECO:0000313" key="2">
    <source>
        <dbReference type="EMBL" id="KIL56302.1"/>
    </source>
</evidence>
<organism evidence="2 3">
    <name type="scientific">Amanita muscaria (strain Koide BX008)</name>
    <dbReference type="NCBI Taxonomy" id="946122"/>
    <lineage>
        <taxon>Eukaryota</taxon>
        <taxon>Fungi</taxon>
        <taxon>Dikarya</taxon>
        <taxon>Basidiomycota</taxon>
        <taxon>Agaricomycotina</taxon>
        <taxon>Agaricomycetes</taxon>
        <taxon>Agaricomycetidae</taxon>
        <taxon>Agaricales</taxon>
        <taxon>Pluteineae</taxon>
        <taxon>Amanitaceae</taxon>
        <taxon>Amanita</taxon>
    </lineage>
</organism>
<dbReference type="HOGENOM" id="CLU_3086725_0_0_1"/>
<dbReference type="InParanoid" id="A0A0C2W584"/>
<feature type="region of interest" description="Disordered" evidence="1">
    <location>
        <begin position="1"/>
        <end position="26"/>
    </location>
</feature>
<reference evidence="2 3" key="1">
    <citation type="submission" date="2014-04" db="EMBL/GenBank/DDBJ databases">
        <title>Evolutionary Origins and Diversification of the Mycorrhizal Mutualists.</title>
        <authorList>
            <consortium name="DOE Joint Genome Institute"/>
            <consortium name="Mycorrhizal Genomics Consortium"/>
            <person name="Kohler A."/>
            <person name="Kuo A."/>
            <person name="Nagy L.G."/>
            <person name="Floudas D."/>
            <person name="Copeland A."/>
            <person name="Barry K.W."/>
            <person name="Cichocki N."/>
            <person name="Veneault-Fourrey C."/>
            <person name="LaButti K."/>
            <person name="Lindquist E.A."/>
            <person name="Lipzen A."/>
            <person name="Lundell T."/>
            <person name="Morin E."/>
            <person name="Murat C."/>
            <person name="Riley R."/>
            <person name="Ohm R."/>
            <person name="Sun H."/>
            <person name="Tunlid A."/>
            <person name="Henrissat B."/>
            <person name="Grigoriev I.V."/>
            <person name="Hibbett D.S."/>
            <person name="Martin F."/>
        </authorList>
    </citation>
    <scope>NUCLEOTIDE SEQUENCE [LARGE SCALE GENOMIC DNA]</scope>
    <source>
        <strain evidence="2 3">Koide BX008</strain>
    </source>
</reference>
<sequence>MSLNPVGANCPRQEKHNSRTHRLSPANDAIRESGFLRFAMGMSVSSSTSFKV</sequence>
<dbReference type="AlphaFoldDB" id="A0A0C2W584"/>
<name>A0A0C2W584_AMAMK</name>
<evidence type="ECO:0000256" key="1">
    <source>
        <dbReference type="SAM" id="MobiDB-lite"/>
    </source>
</evidence>
<dbReference type="Proteomes" id="UP000054549">
    <property type="component" value="Unassembled WGS sequence"/>
</dbReference>
<evidence type="ECO:0000313" key="3">
    <source>
        <dbReference type="Proteomes" id="UP000054549"/>
    </source>
</evidence>
<proteinExistence type="predicted"/>